<dbReference type="EMBL" id="QYZP01000002">
    <property type="protein sequence ID" value="RJN31824.1"/>
    <property type="molecule type" value="Genomic_DNA"/>
</dbReference>
<gene>
    <name evidence="2" type="ORF">D3250_06795</name>
</gene>
<dbReference type="InterPro" id="IPR013974">
    <property type="entry name" value="SAF"/>
</dbReference>
<protein>
    <recommendedName>
        <fullName evidence="1">SAF domain-containing protein</fullName>
    </recommendedName>
</protein>
<proteinExistence type="predicted"/>
<keyword evidence="3" id="KW-1185">Reference proteome</keyword>
<evidence type="ECO:0000313" key="3">
    <source>
        <dbReference type="Proteomes" id="UP000266615"/>
    </source>
</evidence>
<sequence>MLIGIALILVSVVGMTLLVNSQNRTAPVYAADRELSTGTRLSADDLHVVHVRLDAAAEHYLSAEAEPPPDVELIRPLSEGELLPAAALAAVDSQLRQAVTVEVQHDLARSVQPGRSVDVWSASGYSTVDDTGEVTRLATAAEVTDIRESSSTFGTSAAVTVELLVDPDEVTDLLAAFGAGDALTVLPAGGRED</sequence>
<feature type="domain" description="SAF" evidence="1">
    <location>
        <begin position="26"/>
        <end position="89"/>
    </location>
</feature>
<dbReference type="Proteomes" id="UP000266615">
    <property type="component" value="Unassembled WGS sequence"/>
</dbReference>
<organism evidence="2 3">
    <name type="scientific">Nesterenkonia natronophila</name>
    <dbReference type="NCBI Taxonomy" id="2174932"/>
    <lineage>
        <taxon>Bacteria</taxon>
        <taxon>Bacillati</taxon>
        <taxon>Actinomycetota</taxon>
        <taxon>Actinomycetes</taxon>
        <taxon>Micrococcales</taxon>
        <taxon>Micrococcaceae</taxon>
        <taxon>Nesterenkonia</taxon>
    </lineage>
</organism>
<dbReference type="RefSeq" id="WP_119902610.1">
    <property type="nucleotide sequence ID" value="NZ_QYZP01000002.1"/>
</dbReference>
<dbReference type="SMART" id="SM00858">
    <property type="entry name" value="SAF"/>
    <property type="match status" value="1"/>
</dbReference>
<name>A0A3A4FAK0_9MICC</name>
<dbReference type="OrthoDB" id="5192391at2"/>
<accession>A0A3A4FAK0</accession>
<reference evidence="2 3" key="1">
    <citation type="submission" date="2018-09" db="EMBL/GenBank/DDBJ databases">
        <title>Nesterenkonia natronophila sp. nov., an alkaliphilic actinobacteriume isolated from a soda lake, and emended description of the genus Nesterenkonia.</title>
        <authorList>
            <person name="Menes R.J."/>
            <person name="Iriarte A."/>
        </authorList>
    </citation>
    <scope>NUCLEOTIDE SEQUENCE [LARGE SCALE GENOMIC DNA]</scope>
    <source>
        <strain evidence="2 3">M8</strain>
    </source>
</reference>
<comment type="caution">
    <text evidence="2">The sequence shown here is derived from an EMBL/GenBank/DDBJ whole genome shotgun (WGS) entry which is preliminary data.</text>
</comment>
<evidence type="ECO:0000313" key="2">
    <source>
        <dbReference type="EMBL" id="RJN31824.1"/>
    </source>
</evidence>
<dbReference type="AlphaFoldDB" id="A0A3A4FAK0"/>
<evidence type="ECO:0000259" key="1">
    <source>
        <dbReference type="SMART" id="SM00858"/>
    </source>
</evidence>